<feature type="signal peptide" evidence="2">
    <location>
        <begin position="1"/>
        <end position="20"/>
    </location>
</feature>
<evidence type="ECO:0000313" key="3">
    <source>
        <dbReference type="EMBL" id="KAG2582215.1"/>
    </source>
</evidence>
<comment type="caution">
    <text evidence="3">The sequence shown here is derived from an EMBL/GenBank/DDBJ whole genome shotgun (WGS) entry which is preliminary data.</text>
</comment>
<evidence type="ECO:0000256" key="2">
    <source>
        <dbReference type="SAM" id="SignalP"/>
    </source>
</evidence>
<name>A0A8T0RAW1_PANVG</name>
<gene>
    <name evidence="3" type="ORF">PVAP13_6KG180870</name>
</gene>
<organism evidence="3 4">
    <name type="scientific">Panicum virgatum</name>
    <name type="common">Blackwell switchgrass</name>
    <dbReference type="NCBI Taxonomy" id="38727"/>
    <lineage>
        <taxon>Eukaryota</taxon>
        <taxon>Viridiplantae</taxon>
        <taxon>Streptophyta</taxon>
        <taxon>Embryophyta</taxon>
        <taxon>Tracheophyta</taxon>
        <taxon>Spermatophyta</taxon>
        <taxon>Magnoliopsida</taxon>
        <taxon>Liliopsida</taxon>
        <taxon>Poales</taxon>
        <taxon>Poaceae</taxon>
        <taxon>PACMAD clade</taxon>
        <taxon>Panicoideae</taxon>
        <taxon>Panicodae</taxon>
        <taxon>Paniceae</taxon>
        <taxon>Panicinae</taxon>
        <taxon>Panicum</taxon>
        <taxon>Panicum sect. Hiantes</taxon>
    </lineage>
</organism>
<dbReference type="AlphaFoldDB" id="A0A8T0RAW1"/>
<proteinExistence type="predicted"/>
<keyword evidence="2" id="KW-0732">Signal</keyword>
<protein>
    <submittedName>
        <fullName evidence="3">Uncharacterized protein</fullName>
    </submittedName>
</protein>
<dbReference type="EMBL" id="CM029047">
    <property type="protein sequence ID" value="KAG2582215.1"/>
    <property type="molecule type" value="Genomic_DNA"/>
</dbReference>
<accession>A0A8T0RAW1</accession>
<feature type="chain" id="PRO_5035784415" evidence="2">
    <location>
        <begin position="21"/>
        <end position="69"/>
    </location>
</feature>
<sequence>MLPSLHPLPRSLHLLLRASALCAGRAPVRFMDGEAVEQGASGGVDAPAGHGRGRGVSAAATAPGSKVAC</sequence>
<feature type="region of interest" description="Disordered" evidence="1">
    <location>
        <begin position="38"/>
        <end position="69"/>
    </location>
</feature>
<keyword evidence="4" id="KW-1185">Reference proteome</keyword>
<dbReference type="Proteomes" id="UP000823388">
    <property type="component" value="Chromosome 6K"/>
</dbReference>
<evidence type="ECO:0000256" key="1">
    <source>
        <dbReference type="SAM" id="MobiDB-lite"/>
    </source>
</evidence>
<evidence type="ECO:0000313" key="4">
    <source>
        <dbReference type="Proteomes" id="UP000823388"/>
    </source>
</evidence>
<reference evidence="3" key="1">
    <citation type="submission" date="2020-05" db="EMBL/GenBank/DDBJ databases">
        <title>WGS assembly of Panicum virgatum.</title>
        <authorList>
            <person name="Lovell J.T."/>
            <person name="Jenkins J."/>
            <person name="Shu S."/>
            <person name="Juenger T.E."/>
            <person name="Schmutz J."/>
        </authorList>
    </citation>
    <scope>NUCLEOTIDE SEQUENCE</scope>
    <source>
        <strain evidence="3">AP13</strain>
    </source>
</reference>